<evidence type="ECO:0000313" key="1">
    <source>
        <dbReference type="EMBL" id="KAI0041270.1"/>
    </source>
</evidence>
<name>A0ACB8RBC4_9AGAM</name>
<reference evidence="1" key="1">
    <citation type="submission" date="2021-02" db="EMBL/GenBank/DDBJ databases">
        <authorList>
            <consortium name="DOE Joint Genome Institute"/>
            <person name="Ahrendt S."/>
            <person name="Looney B.P."/>
            <person name="Miyauchi S."/>
            <person name="Morin E."/>
            <person name="Drula E."/>
            <person name="Courty P.E."/>
            <person name="Chicoki N."/>
            <person name="Fauchery L."/>
            <person name="Kohler A."/>
            <person name="Kuo A."/>
            <person name="Labutti K."/>
            <person name="Pangilinan J."/>
            <person name="Lipzen A."/>
            <person name="Riley R."/>
            <person name="Andreopoulos W."/>
            <person name="He G."/>
            <person name="Johnson J."/>
            <person name="Barry K.W."/>
            <person name="Grigoriev I.V."/>
            <person name="Nagy L."/>
            <person name="Hibbett D."/>
            <person name="Henrissat B."/>
            <person name="Matheny P.B."/>
            <person name="Labbe J."/>
            <person name="Martin F."/>
        </authorList>
    </citation>
    <scope>NUCLEOTIDE SEQUENCE</scope>
    <source>
        <strain evidence="1">FP105234-sp</strain>
    </source>
</reference>
<accession>A0ACB8RBC4</accession>
<protein>
    <submittedName>
        <fullName evidence="1">Uncharacterized protein</fullName>
    </submittedName>
</protein>
<organism evidence="1 2">
    <name type="scientific">Auriscalpium vulgare</name>
    <dbReference type="NCBI Taxonomy" id="40419"/>
    <lineage>
        <taxon>Eukaryota</taxon>
        <taxon>Fungi</taxon>
        <taxon>Dikarya</taxon>
        <taxon>Basidiomycota</taxon>
        <taxon>Agaricomycotina</taxon>
        <taxon>Agaricomycetes</taxon>
        <taxon>Russulales</taxon>
        <taxon>Auriscalpiaceae</taxon>
        <taxon>Auriscalpium</taxon>
    </lineage>
</organism>
<dbReference type="Proteomes" id="UP000814033">
    <property type="component" value="Unassembled WGS sequence"/>
</dbReference>
<feature type="non-terminal residue" evidence="1">
    <location>
        <position position="1"/>
    </location>
</feature>
<keyword evidence="2" id="KW-1185">Reference proteome</keyword>
<feature type="non-terminal residue" evidence="1">
    <location>
        <position position="253"/>
    </location>
</feature>
<evidence type="ECO:0000313" key="2">
    <source>
        <dbReference type="Proteomes" id="UP000814033"/>
    </source>
</evidence>
<proteinExistence type="predicted"/>
<dbReference type="EMBL" id="MU276133">
    <property type="protein sequence ID" value="KAI0041270.1"/>
    <property type="molecule type" value="Genomic_DNA"/>
</dbReference>
<reference evidence="1" key="2">
    <citation type="journal article" date="2022" name="New Phytol.">
        <title>Evolutionary transition to the ectomycorrhizal habit in the genomes of a hyperdiverse lineage of mushroom-forming fungi.</title>
        <authorList>
            <person name="Looney B."/>
            <person name="Miyauchi S."/>
            <person name="Morin E."/>
            <person name="Drula E."/>
            <person name="Courty P.E."/>
            <person name="Kohler A."/>
            <person name="Kuo A."/>
            <person name="LaButti K."/>
            <person name="Pangilinan J."/>
            <person name="Lipzen A."/>
            <person name="Riley R."/>
            <person name="Andreopoulos W."/>
            <person name="He G."/>
            <person name="Johnson J."/>
            <person name="Nolan M."/>
            <person name="Tritt A."/>
            <person name="Barry K.W."/>
            <person name="Grigoriev I.V."/>
            <person name="Nagy L.G."/>
            <person name="Hibbett D."/>
            <person name="Henrissat B."/>
            <person name="Matheny P.B."/>
            <person name="Labbe J."/>
            <person name="Martin F.M."/>
        </authorList>
    </citation>
    <scope>NUCLEOTIDE SEQUENCE</scope>
    <source>
        <strain evidence="1">FP105234-sp</strain>
    </source>
</reference>
<sequence length="253" mass="28299">FPPAPLTDGLIHKIISGFCAALTDANIREGACAVCACLYPVKDLLTRDECEIEMSLLESDDTFITRQERRSLQDDLLPHTGPVLIESEFICKVCCGSLKKRKMPISALANGNWLGDIPEPLQGLSWAEKMLVSRVCHNRSVVRVVSSGMHKMSANAVFFSTPTPKVYASLPPPREDLDEVIGFVYIGPTKPTDKDLRRTPLLVRRNKVAVALEWLKCNHYDYQDLDISYANLAQYEEEGVPIVTEYKLSADRE</sequence>
<gene>
    <name evidence="1" type="ORF">FA95DRAFT_1451682</name>
</gene>
<comment type="caution">
    <text evidence="1">The sequence shown here is derived from an EMBL/GenBank/DDBJ whole genome shotgun (WGS) entry which is preliminary data.</text>
</comment>